<feature type="domain" description="Sulfatase N-terminal" evidence="2">
    <location>
        <begin position="39"/>
        <end position="389"/>
    </location>
</feature>
<evidence type="ECO:0000313" key="3">
    <source>
        <dbReference type="EMBL" id="ADG98362.1"/>
    </source>
</evidence>
<dbReference type="HOGENOM" id="CLU_436055_0_0_11"/>
<dbReference type="GO" id="GO:0004065">
    <property type="term" value="F:arylsulfatase activity"/>
    <property type="evidence" value="ECO:0007669"/>
    <property type="project" value="TreeGrafter"/>
</dbReference>
<dbReference type="PANTHER" id="PTHR42693:SF33">
    <property type="entry name" value="ARYLSULFATASE"/>
    <property type="match status" value="1"/>
</dbReference>
<name>D6Z8T2_SEGRD</name>
<reference evidence="3 4" key="1">
    <citation type="journal article" date="2010" name="Stand. Genomic Sci.">
        <title>Complete genome sequence of Segniliparus rotundus type strain (CDC 1076).</title>
        <authorList>
            <person name="Sikorski J."/>
            <person name="Lapidus A."/>
            <person name="Copeland A."/>
            <person name="Misra M."/>
            <person name="Glavina Del Rio T."/>
            <person name="Nolan M."/>
            <person name="Lucas S."/>
            <person name="Chen F."/>
            <person name="Tice H."/>
            <person name="Cheng J.F."/>
            <person name="Jando M."/>
            <person name="Schneider S."/>
            <person name="Bruce D."/>
            <person name="Goodwin L."/>
            <person name="Pitluck S."/>
            <person name="Liolios K."/>
            <person name="Mikhailova N."/>
            <person name="Pati A."/>
            <person name="Ivanova N."/>
            <person name="Mavromatis K."/>
            <person name="Chen A."/>
            <person name="Palaniappan K."/>
            <person name="Chertkov O."/>
            <person name="Land M."/>
            <person name="Hauser L."/>
            <person name="Chang Y.J."/>
            <person name="Jeffries C.D."/>
            <person name="Brettin T."/>
            <person name="Detter J.C."/>
            <person name="Han C."/>
            <person name="Rohde M."/>
            <person name="Goker M."/>
            <person name="Bristow J."/>
            <person name="Eisen J.A."/>
            <person name="Markowitz V."/>
            <person name="Hugenholtz P."/>
            <person name="Kyrpides N.C."/>
            <person name="Klenk H.P."/>
        </authorList>
    </citation>
    <scope>NUCLEOTIDE SEQUENCE [LARGE SCALE GENOMIC DNA]</scope>
    <source>
        <strain evidence="4">ATCC BAA-972 / CDC 1076 / CIP 108378 / DSM 44985 / JCM 13578</strain>
    </source>
</reference>
<dbReference type="PANTHER" id="PTHR42693">
    <property type="entry name" value="ARYLSULFATASE FAMILY MEMBER"/>
    <property type="match status" value="1"/>
</dbReference>
<evidence type="ECO:0000256" key="1">
    <source>
        <dbReference type="ARBA" id="ARBA00008779"/>
    </source>
</evidence>
<gene>
    <name evidence="3" type="ordered locus">Srot_1903</name>
</gene>
<dbReference type="PROSITE" id="PS51318">
    <property type="entry name" value="TAT"/>
    <property type="match status" value="1"/>
</dbReference>
<dbReference type="STRING" id="640132.Srot_1903"/>
<dbReference type="InterPro" id="IPR006311">
    <property type="entry name" value="TAT_signal"/>
</dbReference>
<comment type="similarity">
    <text evidence="1">Belongs to the sulfatase family.</text>
</comment>
<evidence type="ECO:0000313" key="4">
    <source>
        <dbReference type="Proteomes" id="UP000002247"/>
    </source>
</evidence>
<dbReference type="RefSeq" id="WP_013138815.1">
    <property type="nucleotide sequence ID" value="NC_014168.1"/>
</dbReference>
<evidence type="ECO:0000259" key="2">
    <source>
        <dbReference type="Pfam" id="PF00884"/>
    </source>
</evidence>
<dbReference type="InterPro" id="IPR017850">
    <property type="entry name" value="Alkaline_phosphatase_core_sf"/>
</dbReference>
<proteinExistence type="inferred from homology"/>
<sequence>MAEINRRDLLIGGAAVSAAAAGLGTFELMRAPGADTAKPNILVLVCDQLRAPQWFPEQHDLDALLPNMAKLRAAGVSFESHYSASNMCTPSRGVMTTGLYSHQTGCLYTFGGPKQQPLGDSAGHALTDESTLSPKFPTWGSMLREQGYRTWWWGKWHLGAKADARPGALEEHGFSGGTCPSPNGAPHQGLDTDGAIVDQFAGWFEAEAGKGPWCTTVSLVNPHDICYWPKWQEPAGVPRRFTAPAPNFETPDDLVAHGKPALQRDYQQFMHTMLGPIPARGEEADQAWARQLDVYLWLQQQVDSQIGRVLDTLASRPAIERDTIVVFTADHGEYGGSHGLGGKGAAAYDEAIRVPLCIRDPSGRLVPERGGTRGHLTSSVDLAPLVLTLGAGGSQWRGDPRYAHLRDRADIAAIARDPAARGRPWIAHVTDDLNIEEFGAVLPTAAPGHIMAVRTRAAKLAVYSRWRTGTMDIDPQAPNEREYYDYATDEGRQEIVNQAGQNSPGEEALHALLIGEVIPEVHARLPGRLAAAREEGLADLLAMQTARKQLAQKALGGAIR</sequence>
<organism evidence="3 4">
    <name type="scientific">Segniliparus rotundus (strain ATCC BAA-972 / CDC 1076 / CIP 108378 / DSM 44985 / JCM 13578)</name>
    <dbReference type="NCBI Taxonomy" id="640132"/>
    <lineage>
        <taxon>Bacteria</taxon>
        <taxon>Bacillati</taxon>
        <taxon>Actinomycetota</taxon>
        <taxon>Actinomycetes</taxon>
        <taxon>Mycobacteriales</taxon>
        <taxon>Segniliparaceae</taxon>
        <taxon>Segniliparus</taxon>
    </lineage>
</organism>
<protein>
    <submittedName>
        <fullName evidence="3">Sulfatase</fullName>
    </submittedName>
</protein>
<dbReference type="SUPFAM" id="SSF53649">
    <property type="entry name" value="Alkaline phosphatase-like"/>
    <property type="match status" value="1"/>
</dbReference>
<dbReference type="OrthoDB" id="9777306at2"/>
<keyword evidence="4" id="KW-1185">Reference proteome</keyword>
<dbReference type="Pfam" id="PF00884">
    <property type="entry name" value="Sulfatase"/>
    <property type="match status" value="1"/>
</dbReference>
<dbReference type="Proteomes" id="UP000002247">
    <property type="component" value="Chromosome"/>
</dbReference>
<dbReference type="InterPro" id="IPR000917">
    <property type="entry name" value="Sulfatase_N"/>
</dbReference>
<dbReference type="Gene3D" id="3.40.720.10">
    <property type="entry name" value="Alkaline Phosphatase, subunit A"/>
    <property type="match status" value="1"/>
</dbReference>
<dbReference type="AlphaFoldDB" id="D6Z8T2"/>
<accession>D6Z8T2</accession>
<dbReference type="EMBL" id="CP001958">
    <property type="protein sequence ID" value="ADG98362.1"/>
    <property type="molecule type" value="Genomic_DNA"/>
</dbReference>
<dbReference type="InterPro" id="IPR050738">
    <property type="entry name" value="Sulfatase"/>
</dbReference>
<dbReference type="eggNOG" id="COG3119">
    <property type="taxonomic scope" value="Bacteria"/>
</dbReference>
<dbReference type="KEGG" id="srt:Srot_1903"/>